<dbReference type="InterPro" id="IPR014721">
    <property type="entry name" value="Ribsml_uS5_D2-typ_fold_subgr"/>
</dbReference>
<evidence type="ECO:0000313" key="9">
    <source>
        <dbReference type="Proteomes" id="UP001154312"/>
    </source>
</evidence>
<keyword evidence="2" id="KW-0808">Transferase</keyword>
<evidence type="ECO:0000256" key="1">
    <source>
        <dbReference type="ARBA" id="ARBA00022605"/>
    </source>
</evidence>
<dbReference type="Pfam" id="PF08544">
    <property type="entry name" value="GHMP_kinases_C"/>
    <property type="match status" value="1"/>
</dbReference>
<keyword evidence="3" id="KW-0547">Nucleotide-binding</keyword>
<evidence type="ECO:0000313" key="8">
    <source>
        <dbReference type="EMBL" id="MDF9407135.1"/>
    </source>
</evidence>
<sequence>MEKQTIKIGVIGGPFDRVTAVLEEFEPGQKDFIIHPEQCGFASRSVPEPTGREVEITLPARLHPTVLDMNRFSPVRPGGGGMGIAIGIYLKAKVRSTTNPEIVVSGERPLVATHFAKVIKEILGYRGGFEIELYDHKRRHVGLGSTTGSMTAACIGMNEVLGRPFTNRELRRIVGYNACEESPRANGCLIRGFETGIGAMASVNGGIIIATDNLEMIYRAAMPDTKVVIVIPDVPSLEDEFTGKETAAESEVEVLMRRGRYLDYLQSGVKAQIILLDMMPAMVQGNLKGIGDALFDICFLGSKRAECEQHGIAGTQIYNYIASFREAGAELAGMSSVGPTIFALTQKPEVPDRLLELLESRGNAKSRIMVTEVDNIGARVTENGVERNYINESWLSG</sequence>
<evidence type="ECO:0000256" key="4">
    <source>
        <dbReference type="ARBA" id="ARBA00022777"/>
    </source>
</evidence>
<keyword evidence="1" id="KW-0028">Amino-acid biosynthesis</keyword>
<dbReference type="AlphaFoldDB" id="A0A9X4JT98"/>
<keyword evidence="5" id="KW-0067">ATP-binding</keyword>
<dbReference type="PANTHER" id="PTHR20861">
    <property type="entry name" value="HOMOSERINE/4-DIPHOSPHOCYTIDYL-2-C-METHYL-D-ERYTHRITOL KINASE"/>
    <property type="match status" value="1"/>
</dbReference>
<feature type="domain" description="GHMP kinase C-terminal" evidence="7">
    <location>
        <begin position="278"/>
        <end position="357"/>
    </location>
</feature>
<dbReference type="EMBL" id="JAKOAV010000002">
    <property type="protein sequence ID" value="MDF9407135.1"/>
    <property type="molecule type" value="Genomic_DNA"/>
</dbReference>
<dbReference type="SUPFAM" id="SSF54211">
    <property type="entry name" value="Ribosomal protein S5 domain 2-like"/>
    <property type="match status" value="1"/>
</dbReference>
<accession>A0A9X4JT98</accession>
<keyword evidence="4 8" id="KW-0418">Kinase</keyword>
<dbReference type="PANTHER" id="PTHR20861:SF1">
    <property type="entry name" value="HOMOSERINE KINASE"/>
    <property type="match status" value="1"/>
</dbReference>
<evidence type="ECO:0000256" key="3">
    <source>
        <dbReference type="ARBA" id="ARBA00022741"/>
    </source>
</evidence>
<evidence type="ECO:0000259" key="7">
    <source>
        <dbReference type="Pfam" id="PF08544"/>
    </source>
</evidence>
<dbReference type="Gene3D" id="3.30.70.890">
    <property type="entry name" value="GHMP kinase, C-terminal domain"/>
    <property type="match status" value="1"/>
</dbReference>
<dbReference type="InterPro" id="IPR013750">
    <property type="entry name" value="GHMP_kinase_C_dom"/>
</dbReference>
<organism evidence="8 9">
    <name type="scientific">Pelotomaculum isophthalicicum JI</name>
    <dbReference type="NCBI Taxonomy" id="947010"/>
    <lineage>
        <taxon>Bacteria</taxon>
        <taxon>Bacillati</taxon>
        <taxon>Bacillota</taxon>
        <taxon>Clostridia</taxon>
        <taxon>Eubacteriales</taxon>
        <taxon>Desulfotomaculaceae</taxon>
        <taxon>Pelotomaculum</taxon>
    </lineage>
</organism>
<dbReference type="GO" id="GO:0008652">
    <property type="term" value="P:amino acid biosynthetic process"/>
    <property type="evidence" value="ECO:0007669"/>
    <property type="project" value="UniProtKB-KW"/>
</dbReference>
<evidence type="ECO:0000259" key="6">
    <source>
        <dbReference type="Pfam" id="PF00288"/>
    </source>
</evidence>
<reference evidence="8" key="1">
    <citation type="submission" date="2022-02" db="EMBL/GenBank/DDBJ databases">
        <authorList>
            <person name="Leng L."/>
        </authorList>
    </citation>
    <scope>NUCLEOTIDE SEQUENCE</scope>
    <source>
        <strain evidence="8">JI</strain>
    </source>
</reference>
<comment type="caution">
    <text evidence="8">The sequence shown here is derived from an EMBL/GenBank/DDBJ whole genome shotgun (WGS) entry which is preliminary data.</text>
</comment>
<keyword evidence="9" id="KW-1185">Reference proteome</keyword>
<dbReference type="InterPro" id="IPR006204">
    <property type="entry name" value="GHMP_kinase_N_dom"/>
</dbReference>
<dbReference type="GO" id="GO:0016301">
    <property type="term" value="F:kinase activity"/>
    <property type="evidence" value="ECO:0007669"/>
    <property type="project" value="UniProtKB-KW"/>
</dbReference>
<dbReference type="Gene3D" id="3.30.230.10">
    <property type="match status" value="1"/>
</dbReference>
<dbReference type="Pfam" id="PF00288">
    <property type="entry name" value="GHMP_kinases_N"/>
    <property type="match status" value="1"/>
</dbReference>
<dbReference type="GO" id="GO:0005524">
    <property type="term" value="F:ATP binding"/>
    <property type="evidence" value="ECO:0007669"/>
    <property type="project" value="UniProtKB-KW"/>
</dbReference>
<name>A0A9X4JT98_9FIRM</name>
<evidence type="ECO:0000256" key="2">
    <source>
        <dbReference type="ARBA" id="ARBA00022679"/>
    </source>
</evidence>
<dbReference type="Proteomes" id="UP001154312">
    <property type="component" value="Unassembled WGS sequence"/>
</dbReference>
<protein>
    <submittedName>
        <fullName evidence="8">Sugar kinase</fullName>
    </submittedName>
</protein>
<dbReference type="RefSeq" id="WP_277442310.1">
    <property type="nucleotide sequence ID" value="NZ_JAKOAV010000002.1"/>
</dbReference>
<dbReference type="InterPro" id="IPR036554">
    <property type="entry name" value="GHMP_kinase_C_sf"/>
</dbReference>
<proteinExistence type="predicted"/>
<feature type="domain" description="GHMP kinase N-terminal" evidence="6">
    <location>
        <begin position="115"/>
        <end position="174"/>
    </location>
</feature>
<evidence type="ECO:0000256" key="5">
    <source>
        <dbReference type="ARBA" id="ARBA00022840"/>
    </source>
</evidence>
<gene>
    <name evidence="8" type="ORF">L7E55_01980</name>
</gene>
<dbReference type="InterPro" id="IPR020568">
    <property type="entry name" value="Ribosomal_Su5_D2-typ_SF"/>
</dbReference>